<evidence type="ECO:0000313" key="3">
    <source>
        <dbReference type="Proteomes" id="UP000315750"/>
    </source>
</evidence>
<organism evidence="2 3">
    <name type="scientific">Aeoliella mucimassa</name>
    <dbReference type="NCBI Taxonomy" id="2527972"/>
    <lineage>
        <taxon>Bacteria</taxon>
        <taxon>Pseudomonadati</taxon>
        <taxon>Planctomycetota</taxon>
        <taxon>Planctomycetia</taxon>
        <taxon>Pirellulales</taxon>
        <taxon>Lacipirellulaceae</taxon>
        <taxon>Aeoliella</taxon>
    </lineage>
</organism>
<dbReference type="NCBIfam" id="TIGR02595">
    <property type="entry name" value="PEP_CTERM"/>
    <property type="match status" value="1"/>
</dbReference>
<reference evidence="2 3" key="1">
    <citation type="submission" date="2019-02" db="EMBL/GenBank/DDBJ databases">
        <title>Deep-cultivation of Planctomycetes and their phenomic and genomic characterization uncovers novel biology.</title>
        <authorList>
            <person name="Wiegand S."/>
            <person name="Jogler M."/>
            <person name="Boedeker C."/>
            <person name="Pinto D."/>
            <person name="Vollmers J."/>
            <person name="Rivas-Marin E."/>
            <person name="Kohn T."/>
            <person name="Peeters S.H."/>
            <person name="Heuer A."/>
            <person name="Rast P."/>
            <person name="Oberbeckmann S."/>
            <person name="Bunk B."/>
            <person name="Jeske O."/>
            <person name="Meyerdierks A."/>
            <person name="Storesund J.E."/>
            <person name="Kallscheuer N."/>
            <person name="Luecker S."/>
            <person name="Lage O.M."/>
            <person name="Pohl T."/>
            <person name="Merkel B.J."/>
            <person name="Hornburger P."/>
            <person name="Mueller R.-W."/>
            <person name="Bruemmer F."/>
            <person name="Labrenz M."/>
            <person name="Spormann A.M."/>
            <person name="Op den Camp H."/>
            <person name="Overmann J."/>
            <person name="Amann R."/>
            <person name="Jetten M.S.M."/>
            <person name="Mascher T."/>
            <person name="Medema M.H."/>
            <person name="Devos D.P."/>
            <person name="Kaster A.-K."/>
            <person name="Ovreas L."/>
            <person name="Rohde M."/>
            <person name="Galperin M.Y."/>
            <person name="Jogler C."/>
        </authorList>
    </citation>
    <scope>NUCLEOTIDE SEQUENCE [LARGE SCALE GENOMIC DNA]</scope>
    <source>
        <strain evidence="2 3">Pan181</strain>
    </source>
</reference>
<evidence type="ECO:0000313" key="2">
    <source>
        <dbReference type="EMBL" id="QDU54246.1"/>
    </source>
</evidence>
<proteinExistence type="predicted"/>
<protein>
    <recommendedName>
        <fullName evidence="4">PEP-CTERM protein-sorting domain-containing protein</fullName>
    </recommendedName>
</protein>
<sequence precursor="true">MIFQQGTSQVNIQRTSFLLLTLLALGANAGAVLPPLPSATNGDGIVANNGMKHLSIDFDESSVTVHAATTMVTMMSGEGVDYTPDQFDVIENQYFNSQYGWNFDNIVVLPEDSAIWIRRMDQTTPAGATLRVYEGGMGMGMANWTMQPLYLNDGDRWMWDGDMQHDMYVADMPGEYSMTYEVYLGDPTTGEALASYGSATTTIGWTVPVPEPGTAALLVLGIAGGIAVMRSRASCW</sequence>
<dbReference type="InterPro" id="IPR013424">
    <property type="entry name" value="Ice-binding_C"/>
</dbReference>
<dbReference type="OrthoDB" id="274380at2"/>
<gene>
    <name evidence="2" type="ORF">Pan181_04260</name>
</gene>
<evidence type="ECO:0000256" key="1">
    <source>
        <dbReference type="SAM" id="SignalP"/>
    </source>
</evidence>
<dbReference type="KEGG" id="amuc:Pan181_04260"/>
<evidence type="ECO:0008006" key="4">
    <source>
        <dbReference type="Google" id="ProtNLM"/>
    </source>
</evidence>
<keyword evidence="3" id="KW-1185">Reference proteome</keyword>
<keyword evidence="1" id="KW-0732">Signal</keyword>
<accession>A0A518AHP5</accession>
<feature type="chain" id="PRO_5021896372" description="PEP-CTERM protein-sorting domain-containing protein" evidence="1">
    <location>
        <begin position="30"/>
        <end position="236"/>
    </location>
</feature>
<name>A0A518AHP5_9BACT</name>
<dbReference type="EMBL" id="CP036278">
    <property type="protein sequence ID" value="QDU54246.1"/>
    <property type="molecule type" value="Genomic_DNA"/>
</dbReference>
<feature type="signal peptide" evidence="1">
    <location>
        <begin position="1"/>
        <end position="29"/>
    </location>
</feature>
<dbReference type="AlphaFoldDB" id="A0A518AHP5"/>
<dbReference type="Proteomes" id="UP000315750">
    <property type="component" value="Chromosome"/>
</dbReference>